<protein>
    <submittedName>
        <fullName evidence="1">Uncharacterized protein</fullName>
    </submittedName>
</protein>
<organism evidence="1 2">
    <name type="scientific">Streptomyces wuyuanensis</name>
    <dbReference type="NCBI Taxonomy" id="1196353"/>
    <lineage>
        <taxon>Bacteria</taxon>
        <taxon>Bacillati</taxon>
        <taxon>Actinomycetota</taxon>
        <taxon>Actinomycetes</taxon>
        <taxon>Kitasatosporales</taxon>
        <taxon>Streptomycetaceae</taxon>
        <taxon>Streptomyces</taxon>
    </lineage>
</organism>
<keyword evidence="2" id="KW-1185">Reference proteome</keyword>
<evidence type="ECO:0000313" key="2">
    <source>
        <dbReference type="Proteomes" id="UP000199063"/>
    </source>
</evidence>
<dbReference type="Proteomes" id="UP000199063">
    <property type="component" value="Unassembled WGS sequence"/>
</dbReference>
<evidence type="ECO:0000313" key="1">
    <source>
        <dbReference type="EMBL" id="SDN18484.1"/>
    </source>
</evidence>
<accession>A0A1G9ZB27</accession>
<dbReference type="RefSeq" id="WP_093659333.1">
    <property type="nucleotide sequence ID" value="NZ_FNHI01000021.1"/>
</dbReference>
<gene>
    <name evidence="1" type="ORF">SAMN05444921_12158</name>
</gene>
<dbReference type="AlphaFoldDB" id="A0A1G9ZB27"/>
<proteinExistence type="predicted"/>
<sequence length="89" mass="9860">MTHTPARPLACTKCGHQCGIAEDVESYSDWGPAVIGSDGVVRPQHPDLESGHKHDPHTVRIRAYCQNANCGHQWTLRRRFDSLPEQAAS</sequence>
<name>A0A1G9ZB27_9ACTN</name>
<dbReference type="OrthoDB" id="4350947at2"/>
<dbReference type="EMBL" id="FNHI01000021">
    <property type="protein sequence ID" value="SDN18484.1"/>
    <property type="molecule type" value="Genomic_DNA"/>
</dbReference>
<dbReference type="GeneID" id="40832639"/>
<reference evidence="2" key="1">
    <citation type="submission" date="2016-10" db="EMBL/GenBank/DDBJ databases">
        <authorList>
            <person name="Varghese N."/>
            <person name="Submissions S."/>
        </authorList>
    </citation>
    <scope>NUCLEOTIDE SEQUENCE [LARGE SCALE GENOMIC DNA]</scope>
    <source>
        <strain evidence="2">CGMCC 4.7042</strain>
    </source>
</reference>
<dbReference type="STRING" id="1196353.SAMN05444921_12158"/>